<evidence type="ECO:0000256" key="1">
    <source>
        <dbReference type="SAM" id="MobiDB-lite"/>
    </source>
</evidence>
<feature type="region of interest" description="Disordered" evidence="1">
    <location>
        <begin position="144"/>
        <end position="170"/>
    </location>
</feature>
<proteinExistence type="predicted"/>
<dbReference type="Proteomes" id="UP000724874">
    <property type="component" value="Unassembled WGS sequence"/>
</dbReference>
<evidence type="ECO:0000313" key="3">
    <source>
        <dbReference type="Proteomes" id="UP000724874"/>
    </source>
</evidence>
<organism evidence="2 3">
    <name type="scientific">Gymnopilus junonius</name>
    <name type="common">Spectacular rustgill mushroom</name>
    <name type="synonym">Gymnopilus spectabilis subsp. junonius</name>
    <dbReference type="NCBI Taxonomy" id="109634"/>
    <lineage>
        <taxon>Eukaryota</taxon>
        <taxon>Fungi</taxon>
        <taxon>Dikarya</taxon>
        <taxon>Basidiomycota</taxon>
        <taxon>Agaricomycotina</taxon>
        <taxon>Agaricomycetes</taxon>
        <taxon>Agaricomycetidae</taxon>
        <taxon>Agaricales</taxon>
        <taxon>Agaricineae</taxon>
        <taxon>Hymenogastraceae</taxon>
        <taxon>Gymnopilus</taxon>
    </lineage>
</organism>
<dbReference type="EMBL" id="JADNYJ010000276">
    <property type="protein sequence ID" value="KAF8872183.1"/>
    <property type="molecule type" value="Genomic_DNA"/>
</dbReference>
<name>A0A9P5TFS6_GYMJU</name>
<gene>
    <name evidence="2" type="ORF">CPB84DRAFT_705480</name>
</gene>
<dbReference type="AlphaFoldDB" id="A0A9P5TFS6"/>
<evidence type="ECO:0000313" key="2">
    <source>
        <dbReference type="EMBL" id="KAF8872183.1"/>
    </source>
</evidence>
<sequence>MRTGVETNLTMNLGSELADIDGIGWDNGVADISAIGQGEERGCWTPQEVGISHCELVLLVTWQRSEGLSRALGAIRPLEMERLVGMHLRRPQRCRSLDVQMHRRKEGKNTASGTSSIWALYATRSIPVFSQPLNSTFVKSSFTGIPTSSSTTTSPPKVTSAEGSKAASSSISSMNSLTQAQFWF</sequence>
<protein>
    <submittedName>
        <fullName evidence="2">Uncharacterized protein</fullName>
    </submittedName>
</protein>
<comment type="caution">
    <text evidence="2">The sequence shown here is derived from an EMBL/GenBank/DDBJ whole genome shotgun (WGS) entry which is preliminary data.</text>
</comment>
<accession>A0A9P5TFS6</accession>
<reference evidence="2" key="1">
    <citation type="submission" date="2020-11" db="EMBL/GenBank/DDBJ databases">
        <authorList>
            <consortium name="DOE Joint Genome Institute"/>
            <person name="Ahrendt S."/>
            <person name="Riley R."/>
            <person name="Andreopoulos W."/>
            <person name="LaButti K."/>
            <person name="Pangilinan J."/>
            <person name="Ruiz-duenas F.J."/>
            <person name="Barrasa J.M."/>
            <person name="Sanchez-Garcia M."/>
            <person name="Camarero S."/>
            <person name="Miyauchi S."/>
            <person name="Serrano A."/>
            <person name="Linde D."/>
            <person name="Babiker R."/>
            <person name="Drula E."/>
            <person name="Ayuso-Fernandez I."/>
            <person name="Pacheco R."/>
            <person name="Padilla G."/>
            <person name="Ferreira P."/>
            <person name="Barriuso J."/>
            <person name="Kellner H."/>
            <person name="Castanera R."/>
            <person name="Alfaro M."/>
            <person name="Ramirez L."/>
            <person name="Pisabarro A.G."/>
            <person name="Kuo A."/>
            <person name="Tritt A."/>
            <person name="Lipzen A."/>
            <person name="He G."/>
            <person name="Yan M."/>
            <person name="Ng V."/>
            <person name="Cullen D."/>
            <person name="Martin F."/>
            <person name="Rosso M.-N."/>
            <person name="Henrissat B."/>
            <person name="Hibbett D."/>
            <person name="Martinez A.T."/>
            <person name="Grigoriev I.V."/>
        </authorList>
    </citation>
    <scope>NUCLEOTIDE SEQUENCE</scope>
    <source>
        <strain evidence="2">AH 44721</strain>
    </source>
</reference>
<keyword evidence="3" id="KW-1185">Reference proteome</keyword>